<dbReference type="Pfam" id="PF02517">
    <property type="entry name" value="Rce1-like"/>
    <property type="match status" value="1"/>
</dbReference>
<keyword evidence="1" id="KW-0812">Transmembrane</keyword>
<evidence type="ECO:0000313" key="4">
    <source>
        <dbReference type="Proteomes" id="UP001198182"/>
    </source>
</evidence>
<name>A0AAE3E785_9FIRM</name>
<dbReference type="PANTHER" id="PTHR36435:SF1">
    <property type="entry name" value="CAAX AMINO TERMINAL PROTEASE FAMILY PROTEIN"/>
    <property type="match status" value="1"/>
</dbReference>
<feature type="transmembrane region" description="Helical" evidence="1">
    <location>
        <begin position="251"/>
        <end position="271"/>
    </location>
</feature>
<keyword evidence="4" id="KW-1185">Reference proteome</keyword>
<evidence type="ECO:0000259" key="2">
    <source>
        <dbReference type="Pfam" id="PF02517"/>
    </source>
</evidence>
<evidence type="ECO:0000256" key="1">
    <source>
        <dbReference type="SAM" id="Phobius"/>
    </source>
</evidence>
<dbReference type="InterPro" id="IPR052710">
    <property type="entry name" value="CAAX_protease"/>
</dbReference>
<dbReference type="PANTHER" id="PTHR36435">
    <property type="entry name" value="SLR1288 PROTEIN"/>
    <property type="match status" value="1"/>
</dbReference>
<dbReference type="RefSeq" id="WP_308452246.1">
    <property type="nucleotide sequence ID" value="NZ_JAJEQR010000001.1"/>
</dbReference>
<proteinExistence type="predicted"/>
<accession>A0AAE3E785</accession>
<protein>
    <submittedName>
        <fullName evidence="3">CPBP family intramembrane metalloprotease</fullName>
    </submittedName>
</protein>
<feature type="domain" description="CAAX prenyl protease 2/Lysostaphin resistance protein A-like" evidence="2">
    <location>
        <begin position="171"/>
        <end position="258"/>
    </location>
</feature>
<sequence length="302" mass="33437">MMNLRNSKQSNRRRNRSSLYPEESSLRSFGRIVLPFLTYYLLNLVVSILFMIGVRLYLSVSGTYSLELWQQTLSGLGYEMTLLMAIAAIPIMLRWYKKDRARRAAAGAIETPTEEQIETRKKKQPLQLLLCALMGISACFLVNHLMMLTGMTTAHAQDVESVSKILYQGRLILELAGTAVIIPVAEELVYRALTMGRIQDYLGTPLAIGTSAIIFGAMHGNLLQGLFAFALGLLLGWSYSRCRSLAAPMILHMGANLISVLVSETQVFGFVYRSNSAFLVVTVGSGILLLLCLVALVKCTKE</sequence>
<comment type="caution">
    <text evidence="3">The sequence shown here is derived from an EMBL/GenBank/DDBJ whole genome shotgun (WGS) entry which is preliminary data.</text>
</comment>
<dbReference type="GO" id="GO:0080120">
    <property type="term" value="P:CAAX-box protein maturation"/>
    <property type="evidence" value="ECO:0007669"/>
    <property type="project" value="UniProtKB-ARBA"/>
</dbReference>
<feature type="transmembrane region" description="Helical" evidence="1">
    <location>
        <begin position="126"/>
        <end position="145"/>
    </location>
</feature>
<dbReference type="AlphaFoldDB" id="A0AAE3E785"/>
<dbReference type="EMBL" id="JAJEQR010000001">
    <property type="protein sequence ID" value="MCC2229409.1"/>
    <property type="molecule type" value="Genomic_DNA"/>
</dbReference>
<feature type="transmembrane region" description="Helical" evidence="1">
    <location>
        <begin position="222"/>
        <end position="239"/>
    </location>
</feature>
<feature type="transmembrane region" description="Helical" evidence="1">
    <location>
        <begin position="277"/>
        <end position="297"/>
    </location>
</feature>
<keyword evidence="1" id="KW-1133">Transmembrane helix</keyword>
<feature type="transmembrane region" description="Helical" evidence="1">
    <location>
        <begin position="37"/>
        <end position="58"/>
    </location>
</feature>
<keyword evidence="3" id="KW-0378">Hydrolase</keyword>
<dbReference type="InterPro" id="IPR003675">
    <property type="entry name" value="Rce1/LyrA-like_dom"/>
</dbReference>
<gene>
    <name evidence="3" type="ORF">LKD81_00140</name>
</gene>
<keyword evidence="3" id="KW-0645">Protease</keyword>
<keyword evidence="1" id="KW-0472">Membrane</keyword>
<reference evidence="3" key="1">
    <citation type="submission" date="2021-10" db="EMBL/GenBank/DDBJ databases">
        <title>Anaerobic single-cell dispensing facilitates the cultivation of human gut bacteria.</title>
        <authorList>
            <person name="Afrizal A."/>
        </authorList>
    </citation>
    <scope>NUCLEOTIDE SEQUENCE</scope>
    <source>
        <strain evidence="3">CLA-AA-H215</strain>
    </source>
</reference>
<dbReference type="GO" id="GO:0008237">
    <property type="term" value="F:metallopeptidase activity"/>
    <property type="evidence" value="ECO:0007669"/>
    <property type="project" value="UniProtKB-KW"/>
</dbReference>
<dbReference type="GO" id="GO:0004175">
    <property type="term" value="F:endopeptidase activity"/>
    <property type="evidence" value="ECO:0007669"/>
    <property type="project" value="UniProtKB-ARBA"/>
</dbReference>
<organism evidence="3 4">
    <name type="scientific">Hominifimenecus microfluidus</name>
    <dbReference type="NCBI Taxonomy" id="2885348"/>
    <lineage>
        <taxon>Bacteria</taxon>
        <taxon>Bacillati</taxon>
        <taxon>Bacillota</taxon>
        <taxon>Clostridia</taxon>
        <taxon>Lachnospirales</taxon>
        <taxon>Lachnospiraceae</taxon>
        <taxon>Hominifimenecus</taxon>
    </lineage>
</organism>
<evidence type="ECO:0000313" key="3">
    <source>
        <dbReference type="EMBL" id="MCC2229409.1"/>
    </source>
</evidence>
<feature type="transmembrane region" description="Helical" evidence="1">
    <location>
        <begin position="78"/>
        <end position="96"/>
    </location>
</feature>
<dbReference type="Proteomes" id="UP001198182">
    <property type="component" value="Unassembled WGS sequence"/>
</dbReference>
<keyword evidence="3" id="KW-0482">Metalloprotease</keyword>